<feature type="transmembrane region" description="Helical" evidence="5">
    <location>
        <begin position="20"/>
        <end position="42"/>
    </location>
</feature>
<evidence type="ECO:0000256" key="3">
    <source>
        <dbReference type="ARBA" id="ARBA00022989"/>
    </source>
</evidence>
<protein>
    <submittedName>
        <fullName evidence="7">ABC transporter efflux protein, DrrB family</fullName>
    </submittedName>
</protein>
<sequence length="377" mass="42180">MFFHIYKYRLKGLVRNWQGLFWTLAFPMILGTLFFVTFGNFMNREEKLQAIPVAAVMENQNSYFKELLDELSKPGADQIMNIQYTNEDAAGKLLSDGDVDGVFYVSDTVQLMVKKTGINQSILSSLLDSYLQAENMIKKAIKLNPASAEIIMKNLNEDVTVNKEITLSSGNQDAMMQYFYALLAMACLYGCFLGLYNAGYIQANLTTLAARKMTSPVHRMTMIMGEFAAAVSVQFCSLLILMGYLRFILGVDFGNKIPAILLLAFVGTLLGVSMGFFAGCIGRTSLSVKTGIMIALNMFLCFFSGLFINTIKNDVEQVCPIINRINPAVVLSDAFYALDIYDTYDRYFKNIIILLIFTAIFCIGGFLLARRKKYASL</sequence>
<evidence type="ECO:0000313" key="7">
    <source>
        <dbReference type="EMBL" id="TLC99859.1"/>
    </source>
</evidence>
<dbReference type="STRING" id="180332.GCA_000797495_00695"/>
<keyword evidence="8" id="KW-1185">Reference proteome</keyword>
<feature type="transmembrane region" description="Helical" evidence="5">
    <location>
        <begin position="351"/>
        <end position="369"/>
    </location>
</feature>
<dbReference type="PANTHER" id="PTHR43027:SF1">
    <property type="entry name" value="DOXORUBICIN RESISTANCE ABC TRANSPORTER PERMEASE PROTEIN DRRC-RELATED"/>
    <property type="match status" value="1"/>
</dbReference>
<evidence type="ECO:0000256" key="1">
    <source>
        <dbReference type="ARBA" id="ARBA00004141"/>
    </source>
</evidence>
<comment type="subcellular location">
    <subcellularLocation>
        <location evidence="1">Membrane</location>
        <topology evidence="1">Multi-pass membrane protein</topology>
    </subcellularLocation>
</comment>
<reference evidence="7 8" key="1">
    <citation type="journal article" date="2019" name="Anaerobe">
        <title>Detection of Robinsoniella peoriensis in multiple bone samples of a trauma patient.</title>
        <authorList>
            <person name="Schrottner P."/>
            <person name="Hartwich K."/>
            <person name="Bunk B."/>
            <person name="Schober I."/>
            <person name="Helbig S."/>
            <person name="Rudolph W.W."/>
            <person name="Gunzer F."/>
        </authorList>
    </citation>
    <scope>NUCLEOTIDE SEQUENCE [LARGE SCALE GENOMIC DNA]</scope>
    <source>
        <strain evidence="7 8">DSM 106044</strain>
    </source>
</reference>
<dbReference type="RefSeq" id="WP_138003012.1">
    <property type="nucleotide sequence ID" value="NZ_QGQD01000063.1"/>
</dbReference>
<dbReference type="InterPro" id="IPR052902">
    <property type="entry name" value="ABC-2_transporter"/>
</dbReference>
<dbReference type="Proteomes" id="UP000306509">
    <property type="component" value="Unassembled WGS sequence"/>
</dbReference>
<feature type="transmembrane region" description="Helical" evidence="5">
    <location>
        <begin position="290"/>
        <end position="308"/>
    </location>
</feature>
<evidence type="ECO:0000256" key="5">
    <source>
        <dbReference type="SAM" id="Phobius"/>
    </source>
</evidence>
<dbReference type="InterPro" id="IPR013525">
    <property type="entry name" value="ABC2_TM"/>
</dbReference>
<dbReference type="GO" id="GO:0016020">
    <property type="term" value="C:membrane"/>
    <property type="evidence" value="ECO:0007669"/>
    <property type="project" value="UniProtKB-SubCell"/>
</dbReference>
<keyword evidence="4 5" id="KW-0472">Membrane</keyword>
<dbReference type="GO" id="GO:0140359">
    <property type="term" value="F:ABC-type transporter activity"/>
    <property type="evidence" value="ECO:0007669"/>
    <property type="project" value="InterPro"/>
</dbReference>
<evidence type="ECO:0000313" key="8">
    <source>
        <dbReference type="Proteomes" id="UP000306509"/>
    </source>
</evidence>
<accession>A0A4U8Q4V2</accession>
<comment type="caution">
    <text evidence="7">The sequence shown here is derived from an EMBL/GenBank/DDBJ whole genome shotgun (WGS) entry which is preliminary data.</text>
</comment>
<feature type="transmembrane region" description="Helical" evidence="5">
    <location>
        <begin position="222"/>
        <end position="245"/>
    </location>
</feature>
<organism evidence="7 8">
    <name type="scientific">Robinsoniella peoriensis</name>
    <dbReference type="NCBI Taxonomy" id="180332"/>
    <lineage>
        <taxon>Bacteria</taxon>
        <taxon>Bacillati</taxon>
        <taxon>Bacillota</taxon>
        <taxon>Clostridia</taxon>
        <taxon>Lachnospirales</taxon>
        <taxon>Lachnospiraceae</taxon>
        <taxon>Robinsoniella</taxon>
    </lineage>
</organism>
<feature type="transmembrane region" description="Helical" evidence="5">
    <location>
        <begin position="178"/>
        <end position="201"/>
    </location>
</feature>
<dbReference type="EMBL" id="QGQD01000063">
    <property type="protein sequence ID" value="TLC99859.1"/>
    <property type="molecule type" value="Genomic_DNA"/>
</dbReference>
<evidence type="ECO:0000256" key="4">
    <source>
        <dbReference type="ARBA" id="ARBA00023136"/>
    </source>
</evidence>
<dbReference type="AlphaFoldDB" id="A0A4U8Q4V2"/>
<feature type="transmembrane region" description="Helical" evidence="5">
    <location>
        <begin position="257"/>
        <end position="278"/>
    </location>
</feature>
<proteinExistence type="predicted"/>
<name>A0A4U8Q4V2_9FIRM</name>
<gene>
    <name evidence="7" type="ORF">DSM106044_03291</name>
</gene>
<keyword evidence="3 5" id="KW-1133">Transmembrane helix</keyword>
<dbReference type="Pfam" id="PF12698">
    <property type="entry name" value="ABC2_membrane_3"/>
    <property type="match status" value="1"/>
</dbReference>
<keyword evidence="2 5" id="KW-0812">Transmembrane</keyword>
<feature type="domain" description="ABC-2 type transporter transmembrane" evidence="6">
    <location>
        <begin position="17"/>
        <end position="365"/>
    </location>
</feature>
<dbReference type="PANTHER" id="PTHR43027">
    <property type="entry name" value="DOXORUBICIN RESISTANCE ABC TRANSPORTER PERMEASE PROTEIN DRRC-RELATED"/>
    <property type="match status" value="1"/>
</dbReference>
<evidence type="ECO:0000259" key="6">
    <source>
        <dbReference type="Pfam" id="PF12698"/>
    </source>
</evidence>
<evidence type="ECO:0000256" key="2">
    <source>
        <dbReference type="ARBA" id="ARBA00022692"/>
    </source>
</evidence>